<reference evidence="8" key="1">
    <citation type="submission" date="2023-03" db="EMBL/GenBank/DDBJ databases">
        <authorList>
            <person name="Steffen K."/>
            <person name="Cardenas P."/>
        </authorList>
    </citation>
    <scope>NUCLEOTIDE SEQUENCE</scope>
</reference>
<dbReference type="Gene3D" id="4.10.95.10">
    <property type="entry name" value="Cytochrome c oxidase, subunit VIa"/>
    <property type="match status" value="1"/>
</dbReference>
<dbReference type="EMBL" id="CASHTH010003778">
    <property type="protein sequence ID" value="CAI8049140.1"/>
    <property type="molecule type" value="Genomic_DNA"/>
</dbReference>
<proteinExistence type="inferred from homology"/>
<evidence type="ECO:0000313" key="9">
    <source>
        <dbReference type="Proteomes" id="UP001174909"/>
    </source>
</evidence>
<evidence type="ECO:0000256" key="2">
    <source>
        <dbReference type="ARBA" id="ARBA00022792"/>
    </source>
</evidence>
<evidence type="ECO:0000256" key="1">
    <source>
        <dbReference type="ARBA" id="ARBA00004273"/>
    </source>
</evidence>
<comment type="subcellular location">
    <subcellularLocation>
        <location evidence="1">Mitochondrion inner membrane</location>
    </subcellularLocation>
</comment>
<evidence type="ECO:0000313" key="8">
    <source>
        <dbReference type="EMBL" id="CAI8049140.1"/>
    </source>
</evidence>
<dbReference type="Proteomes" id="UP001174909">
    <property type="component" value="Unassembled WGS sequence"/>
</dbReference>
<organism evidence="8 9">
    <name type="scientific">Geodia barretti</name>
    <name type="common">Barrett's horny sponge</name>
    <dbReference type="NCBI Taxonomy" id="519541"/>
    <lineage>
        <taxon>Eukaryota</taxon>
        <taxon>Metazoa</taxon>
        <taxon>Porifera</taxon>
        <taxon>Demospongiae</taxon>
        <taxon>Heteroscleromorpha</taxon>
        <taxon>Tetractinellida</taxon>
        <taxon>Astrophorina</taxon>
        <taxon>Geodiidae</taxon>
        <taxon>Geodia</taxon>
    </lineage>
</organism>
<dbReference type="Pfam" id="PF02046">
    <property type="entry name" value="COX6A"/>
    <property type="match status" value="1"/>
</dbReference>
<sequence length="203" mass="23701">MRSTPGCVADSLYYTQEMAWHRLLSSSSRPLTRRLSSYQERLVEEETHAASVKNTWKRISLFLCLPTVGYFAWKSLIEGEEHHSYSYIPWSHLRIRTKPFPWGDGDTSLFHNTHTNPGPDEGPKTAPPTQTLSQKVGRLWIQYLHEDAVERDEKRWRHLEKMQRRKEEHLATKRAKDTPIQPMDLMGEVKVHKPNPAHSGIDY</sequence>
<evidence type="ECO:0000256" key="3">
    <source>
        <dbReference type="ARBA" id="ARBA00022946"/>
    </source>
</evidence>
<dbReference type="InterPro" id="IPR001349">
    <property type="entry name" value="Cyt_c_oxidase_su6a"/>
</dbReference>
<feature type="region of interest" description="Disordered" evidence="7">
    <location>
        <begin position="109"/>
        <end position="130"/>
    </location>
</feature>
<dbReference type="AlphaFoldDB" id="A0AA35TIX1"/>
<keyword evidence="2" id="KW-0999">Mitochondrion inner membrane</keyword>
<dbReference type="PANTHER" id="PTHR11504:SF0">
    <property type="entry name" value="CYTOCHROME C OXIDASE SUBUNIT"/>
    <property type="match status" value="1"/>
</dbReference>
<gene>
    <name evidence="8" type="ORF">GBAR_LOCUS27061</name>
</gene>
<dbReference type="InterPro" id="IPR036418">
    <property type="entry name" value="Cyt_c_oxidase_su6a_sf"/>
</dbReference>
<evidence type="ECO:0000256" key="6">
    <source>
        <dbReference type="RuleBase" id="RU004396"/>
    </source>
</evidence>
<dbReference type="SUPFAM" id="SSF81411">
    <property type="entry name" value="Mitochondrial cytochrome c oxidase subunit VIa"/>
    <property type="match status" value="1"/>
</dbReference>
<keyword evidence="3" id="KW-0809">Transit peptide</keyword>
<comment type="similarity">
    <text evidence="6">Belongs to the cytochrome c oxidase subunit 6A family.</text>
</comment>
<keyword evidence="5" id="KW-0472">Membrane</keyword>
<evidence type="ECO:0000256" key="4">
    <source>
        <dbReference type="ARBA" id="ARBA00023128"/>
    </source>
</evidence>
<dbReference type="PANTHER" id="PTHR11504">
    <property type="entry name" value="CYTOCHROME C OXIDASE POLYPEPTIDE VIA"/>
    <property type="match status" value="1"/>
</dbReference>
<keyword evidence="9" id="KW-1185">Reference proteome</keyword>
<evidence type="ECO:0000256" key="5">
    <source>
        <dbReference type="ARBA" id="ARBA00023136"/>
    </source>
</evidence>
<comment type="caution">
    <text evidence="8">The sequence shown here is derived from an EMBL/GenBank/DDBJ whole genome shotgun (WGS) entry which is preliminary data.</text>
</comment>
<evidence type="ECO:0000256" key="7">
    <source>
        <dbReference type="SAM" id="MobiDB-lite"/>
    </source>
</evidence>
<accession>A0AA35TIX1</accession>
<keyword evidence="4" id="KW-0496">Mitochondrion</keyword>
<dbReference type="GO" id="GO:0006123">
    <property type="term" value="P:mitochondrial electron transport, cytochrome c to oxygen"/>
    <property type="evidence" value="ECO:0007669"/>
    <property type="project" value="TreeGrafter"/>
</dbReference>
<protein>
    <submittedName>
        <fullName evidence="8">Cytochrome c oxidase subunit 6A1, mitochondrial</fullName>
    </submittedName>
</protein>
<dbReference type="GO" id="GO:0005743">
    <property type="term" value="C:mitochondrial inner membrane"/>
    <property type="evidence" value="ECO:0007669"/>
    <property type="project" value="UniProtKB-SubCell"/>
</dbReference>
<dbReference type="GO" id="GO:0030234">
    <property type="term" value="F:enzyme regulator activity"/>
    <property type="evidence" value="ECO:0007669"/>
    <property type="project" value="TreeGrafter"/>
</dbReference>
<name>A0AA35TIX1_GEOBA</name>